<gene>
    <name evidence="2" type="ORF">B0A48_00546</name>
</gene>
<reference evidence="3" key="1">
    <citation type="submission" date="2017-03" db="EMBL/GenBank/DDBJ databases">
        <title>Genomes of endolithic fungi from Antarctica.</title>
        <authorList>
            <person name="Coleine C."/>
            <person name="Masonjones S."/>
            <person name="Stajich J.E."/>
        </authorList>
    </citation>
    <scope>NUCLEOTIDE SEQUENCE [LARGE SCALE GENOMIC DNA]</scope>
    <source>
        <strain evidence="3">CCFEE 5527</strain>
    </source>
</reference>
<sequence length="163" mass="17981">MDDIIDISTNRLSGCWKSSDCNLCTHNKHGCGWCPTSATCVPANSLLDPVSNADICPLRAERFELRTKTLGCACSTTSLLAVIVTVFATIAWLLVLYGIFKLLLKLNEAYGTGAWRGWEVDVKDDGAREGKPWVRSSKNSWFGPNLAKRSEQEEVTARTRLLA</sequence>
<comment type="caution">
    <text evidence="2">The sequence shown here is derived from an EMBL/GenBank/DDBJ whole genome shotgun (WGS) entry which is preliminary data.</text>
</comment>
<keyword evidence="1" id="KW-0472">Membrane</keyword>
<feature type="transmembrane region" description="Helical" evidence="1">
    <location>
        <begin position="79"/>
        <end position="100"/>
    </location>
</feature>
<protein>
    <recommendedName>
        <fullName evidence="4">PSI domain-containing protein</fullName>
    </recommendedName>
</protein>
<keyword evidence="1" id="KW-0812">Transmembrane</keyword>
<evidence type="ECO:0000313" key="3">
    <source>
        <dbReference type="Proteomes" id="UP000192596"/>
    </source>
</evidence>
<dbReference type="OrthoDB" id="5427091at2759"/>
<organism evidence="2 3">
    <name type="scientific">Cryoendolithus antarcticus</name>
    <dbReference type="NCBI Taxonomy" id="1507870"/>
    <lineage>
        <taxon>Eukaryota</taxon>
        <taxon>Fungi</taxon>
        <taxon>Dikarya</taxon>
        <taxon>Ascomycota</taxon>
        <taxon>Pezizomycotina</taxon>
        <taxon>Dothideomycetes</taxon>
        <taxon>Dothideomycetidae</taxon>
        <taxon>Cladosporiales</taxon>
        <taxon>Cladosporiaceae</taxon>
        <taxon>Cryoendolithus</taxon>
    </lineage>
</organism>
<proteinExistence type="predicted"/>
<keyword evidence="3" id="KW-1185">Reference proteome</keyword>
<evidence type="ECO:0000313" key="2">
    <source>
        <dbReference type="EMBL" id="OQO15164.1"/>
    </source>
</evidence>
<accession>A0A1V8TV27</accession>
<dbReference type="InParanoid" id="A0A1V8TV27"/>
<keyword evidence="1" id="KW-1133">Transmembrane helix</keyword>
<evidence type="ECO:0000256" key="1">
    <source>
        <dbReference type="SAM" id="Phobius"/>
    </source>
</evidence>
<dbReference type="AlphaFoldDB" id="A0A1V8TV27"/>
<dbReference type="Proteomes" id="UP000192596">
    <property type="component" value="Unassembled WGS sequence"/>
</dbReference>
<name>A0A1V8TV27_9PEZI</name>
<evidence type="ECO:0008006" key="4">
    <source>
        <dbReference type="Google" id="ProtNLM"/>
    </source>
</evidence>
<dbReference type="STRING" id="1507870.A0A1V8TV27"/>
<dbReference type="EMBL" id="NAJO01000001">
    <property type="protein sequence ID" value="OQO15164.1"/>
    <property type="molecule type" value="Genomic_DNA"/>
</dbReference>